<dbReference type="InterPro" id="IPR043128">
    <property type="entry name" value="Rev_trsase/Diguanyl_cyclase"/>
</dbReference>
<dbReference type="EMBL" id="CP054491">
    <property type="protein sequence ID" value="QKQ27182.1"/>
    <property type="molecule type" value="Genomic_DNA"/>
</dbReference>
<reference evidence="5 6" key="1">
    <citation type="submission" date="2020-05" db="EMBL/GenBank/DDBJ databases">
        <title>Horizontal transmission and recombination maintain forever young bacterial symbiont genomes.</title>
        <authorList>
            <person name="Russell S.L."/>
            <person name="Pepper-Tunick E."/>
            <person name="Svedberg J."/>
            <person name="Byrne A."/>
            <person name="Ruelas Castillo J."/>
            <person name="Vollmers C."/>
            <person name="Beinart R.A."/>
            <person name="Corbett-Detig R."/>
        </authorList>
    </citation>
    <scope>NUCLEOTIDE SEQUENCE [LARGE SCALE GENOMIC DNA]</scope>
    <source>
        <strain evidence="5">Santa_Monica_outfall</strain>
    </source>
</reference>
<dbReference type="Pfam" id="PF00990">
    <property type="entry name" value="GGDEF"/>
    <property type="match status" value="1"/>
</dbReference>
<dbReference type="InterPro" id="IPR052155">
    <property type="entry name" value="Biofilm_reg_signaling"/>
</dbReference>
<feature type="transmembrane region" description="Helical" evidence="2">
    <location>
        <begin position="7"/>
        <end position="30"/>
    </location>
</feature>
<dbReference type="PANTHER" id="PTHR44757:SF4">
    <property type="entry name" value="DIGUANYLATE CYCLASE DGCE-RELATED"/>
    <property type="match status" value="1"/>
</dbReference>
<dbReference type="Gene3D" id="3.30.70.270">
    <property type="match status" value="1"/>
</dbReference>
<feature type="domain" description="EAL" evidence="3">
    <location>
        <begin position="477"/>
        <end position="611"/>
    </location>
</feature>
<dbReference type="SMART" id="SM00267">
    <property type="entry name" value="GGDEF"/>
    <property type="match status" value="1"/>
</dbReference>
<organism evidence="5 6">
    <name type="scientific">Candidatus Reidiella endopervernicosa</name>
    <dbReference type="NCBI Taxonomy" id="2738883"/>
    <lineage>
        <taxon>Bacteria</taxon>
        <taxon>Pseudomonadati</taxon>
        <taxon>Pseudomonadota</taxon>
        <taxon>Gammaproteobacteria</taxon>
        <taxon>Candidatus Reidiella</taxon>
    </lineage>
</organism>
<evidence type="ECO:0000313" key="6">
    <source>
        <dbReference type="Proteomes" id="UP000509658"/>
    </source>
</evidence>
<dbReference type="GO" id="GO:0003824">
    <property type="term" value="F:catalytic activity"/>
    <property type="evidence" value="ECO:0007669"/>
    <property type="project" value="UniProtKB-ARBA"/>
</dbReference>
<dbReference type="InterPro" id="IPR001633">
    <property type="entry name" value="EAL_dom"/>
</dbReference>
<dbReference type="CDD" id="cd01949">
    <property type="entry name" value="GGDEF"/>
    <property type="match status" value="1"/>
</dbReference>
<dbReference type="Proteomes" id="UP000509658">
    <property type="component" value="Chromosome"/>
</dbReference>
<comment type="cofactor">
    <cofactor evidence="1">
        <name>Mg(2+)</name>
        <dbReference type="ChEBI" id="CHEBI:18420"/>
    </cofactor>
</comment>
<keyword evidence="2" id="KW-0812">Transmembrane</keyword>
<protein>
    <submittedName>
        <fullName evidence="5">Diguanylate cyclase</fullName>
    </submittedName>
</protein>
<keyword evidence="2" id="KW-1133">Transmembrane helix</keyword>
<dbReference type="InterPro" id="IPR000160">
    <property type="entry name" value="GGDEF_dom"/>
</dbReference>
<feature type="domain" description="GGDEF" evidence="4">
    <location>
        <begin position="333"/>
        <end position="466"/>
    </location>
</feature>
<feature type="transmembrane region" description="Helical" evidence="2">
    <location>
        <begin position="269"/>
        <end position="290"/>
    </location>
</feature>
<evidence type="ECO:0000313" key="5">
    <source>
        <dbReference type="EMBL" id="QKQ27182.1"/>
    </source>
</evidence>
<dbReference type="PROSITE" id="PS50883">
    <property type="entry name" value="EAL"/>
    <property type="match status" value="1"/>
</dbReference>
<dbReference type="SUPFAM" id="SSF141868">
    <property type="entry name" value="EAL domain-like"/>
    <property type="match status" value="1"/>
</dbReference>
<name>A0A6N0HXX6_9GAMM</name>
<dbReference type="RefSeq" id="WP_174673361.1">
    <property type="nucleotide sequence ID" value="NZ_CP054491.1"/>
</dbReference>
<sequence>MKNHTHTITLIALIGIVVIVVSSVTIFRYMEESLIEQHREQFIIDSTAKLDGLVNTLEERRFHLNAFTQLPTFKSLRFHQLSLNYAAIRDDLRHLELYFLELQHRQPDFLSVHYFNNEGTERFSVKNGIIQNQLGRIERFAPSGFAAKLQHGELRVTQSSNEEITSLTWWLPVYSSINHRLGTLSFTYSFKPIANALINLAQEGRSCSILSEKQGRLLLSSEEVGDDIKLRSGSWFVSRDLPLPGIDWQATLYAHKDEILKNVTTFRQVALYGLAPLISLLLVFLIIISIKRLEAERKIRHMAYYDELTGLVNRNHFEERLIQTITHTQQTGIHHALLYLDLDQFKVVNDTCGHLAGDHLLIQLGELLQKKTREHDTLARLGGDEFAVLLEDCPESNAVHIADEILKSVTEFRFIWDGKPFTVGVSIGIASIHDRDQRPQDVMSAADMACYMAKELGRNRIHLYTADDLDLARRHGEMQWVSRIKRALEEESFFLECQPIIPLGDEERPSLRWEMLIRLREEEKVILPGAFIGSAERYGLMPDIDRWVIDTAIELLSTFYHIGESLFCGSLFWASSPSKRQILTRPFMPTAPSTVLRSLRITSSRLYTTPH</sequence>
<dbReference type="FunFam" id="3.30.70.270:FF:000001">
    <property type="entry name" value="Diguanylate cyclase domain protein"/>
    <property type="match status" value="1"/>
</dbReference>
<dbReference type="SUPFAM" id="SSF55073">
    <property type="entry name" value="Nucleotide cyclase"/>
    <property type="match status" value="1"/>
</dbReference>
<dbReference type="AlphaFoldDB" id="A0A6N0HXX6"/>
<dbReference type="Pfam" id="PF00563">
    <property type="entry name" value="EAL"/>
    <property type="match status" value="1"/>
</dbReference>
<dbReference type="PANTHER" id="PTHR44757">
    <property type="entry name" value="DIGUANYLATE CYCLASE DGCP"/>
    <property type="match status" value="1"/>
</dbReference>
<keyword evidence="2" id="KW-0472">Membrane</keyword>
<dbReference type="InterPro" id="IPR035919">
    <property type="entry name" value="EAL_sf"/>
</dbReference>
<evidence type="ECO:0000259" key="4">
    <source>
        <dbReference type="PROSITE" id="PS50887"/>
    </source>
</evidence>
<evidence type="ECO:0000256" key="1">
    <source>
        <dbReference type="ARBA" id="ARBA00001946"/>
    </source>
</evidence>
<dbReference type="NCBIfam" id="TIGR00254">
    <property type="entry name" value="GGDEF"/>
    <property type="match status" value="1"/>
</dbReference>
<evidence type="ECO:0000256" key="2">
    <source>
        <dbReference type="SAM" id="Phobius"/>
    </source>
</evidence>
<gene>
    <name evidence="5" type="ORF">HUE57_13450</name>
</gene>
<dbReference type="PROSITE" id="PS50887">
    <property type="entry name" value="GGDEF"/>
    <property type="match status" value="1"/>
</dbReference>
<proteinExistence type="predicted"/>
<keyword evidence="6" id="KW-1185">Reference proteome</keyword>
<dbReference type="KEGG" id="rev:HUE57_13450"/>
<accession>A0A6N0HXX6</accession>
<dbReference type="InterPro" id="IPR029787">
    <property type="entry name" value="Nucleotide_cyclase"/>
</dbReference>
<dbReference type="Gene3D" id="3.20.20.450">
    <property type="entry name" value="EAL domain"/>
    <property type="match status" value="1"/>
</dbReference>
<evidence type="ECO:0000259" key="3">
    <source>
        <dbReference type="PROSITE" id="PS50883"/>
    </source>
</evidence>